<dbReference type="GO" id="GO:0005886">
    <property type="term" value="C:plasma membrane"/>
    <property type="evidence" value="ECO:0007669"/>
    <property type="project" value="UniProtKB-SubCell"/>
</dbReference>
<dbReference type="InterPro" id="IPR001279">
    <property type="entry name" value="Metallo-B-lactamas"/>
</dbReference>
<evidence type="ECO:0000256" key="4">
    <source>
        <dbReference type="ARBA" id="ARBA00022989"/>
    </source>
</evidence>
<feature type="transmembrane region" description="Helical" evidence="6">
    <location>
        <begin position="389"/>
        <end position="405"/>
    </location>
</feature>
<evidence type="ECO:0000256" key="2">
    <source>
        <dbReference type="ARBA" id="ARBA00022475"/>
    </source>
</evidence>
<feature type="transmembrane region" description="Helical" evidence="6">
    <location>
        <begin position="43"/>
        <end position="61"/>
    </location>
</feature>
<dbReference type="Pfam" id="PF00753">
    <property type="entry name" value="Lactamase_B"/>
    <property type="match status" value="1"/>
</dbReference>
<organism evidence="8 9">
    <name type="scientific">Intestinibaculum porci</name>
    <dbReference type="NCBI Taxonomy" id="2487118"/>
    <lineage>
        <taxon>Bacteria</taxon>
        <taxon>Bacillati</taxon>
        <taxon>Bacillota</taxon>
        <taxon>Erysipelotrichia</taxon>
        <taxon>Erysipelotrichales</taxon>
        <taxon>Erysipelotrichaceae</taxon>
        <taxon>Intestinibaculum</taxon>
    </lineage>
</organism>
<keyword evidence="4 6" id="KW-1133">Transmembrane helix</keyword>
<evidence type="ECO:0000256" key="3">
    <source>
        <dbReference type="ARBA" id="ARBA00022692"/>
    </source>
</evidence>
<evidence type="ECO:0000256" key="1">
    <source>
        <dbReference type="ARBA" id="ARBA00004651"/>
    </source>
</evidence>
<dbReference type="InterPro" id="IPR052159">
    <property type="entry name" value="Competence_DNA_uptake"/>
</dbReference>
<dbReference type="SUPFAM" id="SSF56281">
    <property type="entry name" value="Metallo-hydrolase/oxidoreductase"/>
    <property type="match status" value="1"/>
</dbReference>
<dbReference type="RefSeq" id="WP_125119016.1">
    <property type="nucleotide sequence ID" value="NZ_AP019309.1"/>
</dbReference>
<feature type="transmembrane region" description="Helical" evidence="6">
    <location>
        <begin position="310"/>
        <end position="333"/>
    </location>
</feature>
<feature type="domain" description="Metallo-beta-lactamase" evidence="7">
    <location>
        <begin position="446"/>
        <end position="617"/>
    </location>
</feature>
<feature type="transmembrane region" description="Helical" evidence="6">
    <location>
        <begin position="233"/>
        <end position="256"/>
    </location>
</feature>
<evidence type="ECO:0000259" key="7">
    <source>
        <dbReference type="SMART" id="SM00849"/>
    </source>
</evidence>
<feature type="transmembrane region" description="Helical" evidence="6">
    <location>
        <begin position="268"/>
        <end position="298"/>
    </location>
</feature>
<dbReference type="OrthoDB" id="9761531at2"/>
<protein>
    <submittedName>
        <fullName evidence="8">DNA internalization-related competence protein ComEC/Rec2</fullName>
    </submittedName>
</protein>
<feature type="transmembrane region" description="Helical" evidence="6">
    <location>
        <begin position="7"/>
        <end position="37"/>
    </location>
</feature>
<feature type="transmembrane region" description="Helical" evidence="6">
    <location>
        <begin position="417"/>
        <end position="433"/>
    </location>
</feature>
<dbReference type="InterPro" id="IPR036866">
    <property type="entry name" value="RibonucZ/Hydroxyglut_hydro"/>
</dbReference>
<dbReference type="Pfam" id="PF03772">
    <property type="entry name" value="Competence"/>
    <property type="match status" value="1"/>
</dbReference>
<keyword evidence="2" id="KW-1003">Cell membrane</keyword>
<dbReference type="Gene3D" id="3.60.15.10">
    <property type="entry name" value="Ribonuclease Z/Hydroxyacylglutathione hydrolase-like"/>
    <property type="match status" value="2"/>
</dbReference>
<dbReference type="InParanoid" id="A0A3G9J4V3"/>
<sequence length="664" mass="76812">MLVRYHLFYYAIFALLVVVCRFVHPLFLIALAFYSLFLVRRTSFRHLLVAIVLSLPLLRMLNAPRLPHYLSGRVVTVNTNHIIVKTTYGKVKVYTKDHFRYQDEIRFSARSIKIHEAANDNGFSEDHYLKGAHIIGKMYMTHLYKKQSHFSLANLLEEHFSHNVKLRSYQRLFILGLKDEEIKSDYSAMTSLSIVHMFALSGMHVMILYSLLFQLYGFVMPKKIAHILAEITIGLYVFMIPFNISLHRAFFVLVLGDIFKKHLNRLDILGLLIIGHLLYNPYVIYSISFVFSYFIYLIVILTKDLKGSPLLIYLSTIPIVLSLNFSVNLVSFLLADLLMPFVEGFYIITLGSLFFAIFKPVLSLMIYVFTNILKMTGDLSSAITFQKPTLLFMGLYYYAYFTLLYKREMHQPSKRTVLFLCALMISFHVYSKYKIYSEIGMINVGQGDCSYFRLPYNQGNYLIDTGGNIRYDVATTTVIPFLKSQGIDHLDGVYISHTDYDHSGALSSLKEHFKVKKVIMSPKPEKTIGPMTIKFLKTGHHYGNKNDDCNIQYVTLHDYHYLFTGDLSEVGEKALLKKYHHLDVDVLKVGHHGSKHSSSVSLFEMIHPKIAFIGVGENNFYGHPSDIVIKRLQERNIYILRTDQDGNFCVRDYGYHHYVFKHHT</sequence>
<dbReference type="Proteomes" id="UP000268059">
    <property type="component" value="Chromosome"/>
</dbReference>
<evidence type="ECO:0000313" key="9">
    <source>
        <dbReference type="Proteomes" id="UP000268059"/>
    </source>
</evidence>
<keyword evidence="3 6" id="KW-0812">Transmembrane</keyword>
<dbReference type="InterPro" id="IPR004477">
    <property type="entry name" value="ComEC_N"/>
</dbReference>
<feature type="transmembrane region" description="Helical" evidence="6">
    <location>
        <begin position="345"/>
        <end position="369"/>
    </location>
</feature>
<proteinExistence type="predicted"/>
<dbReference type="AlphaFoldDB" id="A0A3G9J4V3"/>
<dbReference type="EMBL" id="AP019309">
    <property type="protein sequence ID" value="BBH26110.1"/>
    <property type="molecule type" value="Genomic_DNA"/>
</dbReference>
<comment type="subcellular location">
    <subcellularLocation>
        <location evidence="1">Cell membrane</location>
        <topology evidence="1">Multi-pass membrane protein</topology>
    </subcellularLocation>
</comment>
<gene>
    <name evidence="8" type="ORF">SG0102_10440</name>
</gene>
<evidence type="ECO:0000256" key="5">
    <source>
        <dbReference type="ARBA" id="ARBA00023136"/>
    </source>
</evidence>
<dbReference type="SMART" id="SM00849">
    <property type="entry name" value="Lactamase_B"/>
    <property type="match status" value="1"/>
</dbReference>
<accession>A0A3G9J4V3</accession>
<dbReference type="FunCoup" id="A0A3G9J4V3">
    <property type="interactions" value="155"/>
</dbReference>
<dbReference type="PANTHER" id="PTHR30619">
    <property type="entry name" value="DNA INTERNALIZATION/COMPETENCE PROTEIN COMEC/REC2"/>
    <property type="match status" value="1"/>
</dbReference>
<evidence type="ECO:0000256" key="6">
    <source>
        <dbReference type="SAM" id="Phobius"/>
    </source>
</evidence>
<feature type="transmembrane region" description="Helical" evidence="6">
    <location>
        <begin position="192"/>
        <end position="213"/>
    </location>
</feature>
<dbReference type="KEGG" id="ebm:SG0102_10440"/>
<name>A0A3G9J4V3_9FIRM</name>
<dbReference type="CDD" id="cd07731">
    <property type="entry name" value="ComA-like_MBL-fold"/>
    <property type="match status" value="1"/>
</dbReference>
<evidence type="ECO:0000313" key="8">
    <source>
        <dbReference type="EMBL" id="BBH26110.1"/>
    </source>
</evidence>
<dbReference type="PANTHER" id="PTHR30619:SF7">
    <property type="entry name" value="BETA-LACTAMASE DOMAIN PROTEIN"/>
    <property type="match status" value="1"/>
</dbReference>
<reference evidence="8 9" key="1">
    <citation type="submission" date="2018-11" db="EMBL/GenBank/DDBJ databases">
        <title>Novel Erysipelotrichaceae bacterium isolated from small intestine of a swine.</title>
        <authorList>
            <person name="Kim J.S."/>
            <person name="Choe H."/>
            <person name="Lee Y.R."/>
            <person name="Kim K.M."/>
            <person name="Park D.S."/>
        </authorList>
    </citation>
    <scope>NUCLEOTIDE SEQUENCE [LARGE SCALE GENOMIC DNA]</scope>
    <source>
        <strain evidence="8 9">SG0102</strain>
    </source>
</reference>
<keyword evidence="9" id="KW-1185">Reference proteome</keyword>
<keyword evidence="5 6" id="KW-0472">Membrane</keyword>
<dbReference type="InterPro" id="IPR035681">
    <property type="entry name" value="ComA-like_MBL"/>
</dbReference>